<gene>
    <name evidence="1" type="primary">ORF11138</name>
</gene>
<reference evidence="1" key="1">
    <citation type="submission" date="2014-12" db="EMBL/GenBank/DDBJ databases">
        <title>Insight into the proteome of Arion vulgaris.</title>
        <authorList>
            <person name="Aradska J."/>
            <person name="Bulat T."/>
            <person name="Smidak R."/>
            <person name="Sarate P."/>
            <person name="Gangsoo J."/>
            <person name="Sialana F."/>
            <person name="Bilban M."/>
            <person name="Lubec G."/>
        </authorList>
    </citation>
    <scope>NUCLEOTIDE SEQUENCE</scope>
    <source>
        <tissue evidence="1">Skin</tissue>
    </source>
</reference>
<accession>A0A0B6Y3Y7</accession>
<evidence type="ECO:0000313" key="1">
    <source>
        <dbReference type="EMBL" id="CEK50566.1"/>
    </source>
</evidence>
<dbReference type="AlphaFoldDB" id="A0A0B6Y3Y7"/>
<feature type="non-terminal residue" evidence="1">
    <location>
        <position position="51"/>
    </location>
</feature>
<name>A0A0B6Y3Y7_9EUPU</name>
<sequence>MVELQTLSLLLEENVEIRLNMKDVVAIRQLISDNASDGDVVVYTDPSFLPF</sequence>
<organism evidence="1">
    <name type="scientific">Arion vulgaris</name>
    <dbReference type="NCBI Taxonomy" id="1028688"/>
    <lineage>
        <taxon>Eukaryota</taxon>
        <taxon>Metazoa</taxon>
        <taxon>Spiralia</taxon>
        <taxon>Lophotrochozoa</taxon>
        <taxon>Mollusca</taxon>
        <taxon>Gastropoda</taxon>
        <taxon>Heterobranchia</taxon>
        <taxon>Euthyneura</taxon>
        <taxon>Panpulmonata</taxon>
        <taxon>Eupulmonata</taxon>
        <taxon>Stylommatophora</taxon>
        <taxon>Helicina</taxon>
        <taxon>Arionoidea</taxon>
        <taxon>Arionidae</taxon>
        <taxon>Arion</taxon>
    </lineage>
</organism>
<proteinExistence type="predicted"/>
<protein>
    <submittedName>
        <fullName evidence="1">Uncharacterized protein</fullName>
    </submittedName>
</protein>
<dbReference type="EMBL" id="HACG01003701">
    <property type="protein sequence ID" value="CEK50566.1"/>
    <property type="molecule type" value="Transcribed_RNA"/>
</dbReference>